<dbReference type="PANTHER" id="PTHR43649">
    <property type="entry name" value="ARABINOSE-BINDING PROTEIN-RELATED"/>
    <property type="match status" value="1"/>
</dbReference>
<name>A0A368VK28_9BACL</name>
<proteinExistence type="predicted"/>
<dbReference type="PANTHER" id="PTHR43649:SF17">
    <property type="entry name" value="ABC TRANSPORTER SOLUTE BINDING PROTEIN-SUGAR TRANSPORT"/>
    <property type="match status" value="1"/>
</dbReference>
<dbReference type="RefSeq" id="WP_245976584.1">
    <property type="nucleotide sequence ID" value="NZ_QPJD01000019.1"/>
</dbReference>
<dbReference type="Proteomes" id="UP000252415">
    <property type="component" value="Unassembled WGS sequence"/>
</dbReference>
<protein>
    <submittedName>
        <fullName evidence="2">Carbohydrate ABC transporter substrate-binding protein (CUT1 family)</fullName>
    </submittedName>
</protein>
<dbReference type="Pfam" id="PF12010">
    <property type="entry name" value="DUF3502"/>
    <property type="match status" value="1"/>
</dbReference>
<reference evidence="2 3" key="1">
    <citation type="submission" date="2018-07" db="EMBL/GenBank/DDBJ databases">
        <title>Genomic Encyclopedia of Type Strains, Phase III (KMG-III): the genomes of soil and plant-associated and newly described type strains.</title>
        <authorList>
            <person name="Whitman W."/>
        </authorList>
    </citation>
    <scope>NUCLEOTIDE SEQUENCE [LARGE SCALE GENOMIC DNA]</scope>
    <source>
        <strain evidence="2 3">CECT 7506</strain>
    </source>
</reference>
<dbReference type="GO" id="GO:0004435">
    <property type="term" value="F:phosphatidylinositol-4,5-bisphosphate phospholipase C activity"/>
    <property type="evidence" value="ECO:0007669"/>
    <property type="project" value="InterPro"/>
</dbReference>
<keyword evidence="3" id="KW-1185">Reference proteome</keyword>
<gene>
    <name evidence="2" type="ORF">DFP97_11922</name>
</gene>
<dbReference type="EMBL" id="QPJD01000019">
    <property type="protein sequence ID" value="RCW42041.1"/>
    <property type="molecule type" value="Genomic_DNA"/>
</dbReference>
<dbReference type="InterPro" id="IPR001711">
    <property type="entry name" value="PLipase_C_Pinositol-sp_Y"/>
</dbReference>
<dbReference type="InterPro" id="IPR050490">
    <property type="entry name" value="Bact_solute-bd_prot1"/>
</dbReference>
<dbReference type="SUPFAM" id="SSF53850">
    <property type="entry name" value="Periplasmic binding protein-like II"/>
    <property type="match status" value="1"/>
</dbReference>
<evidence type="ECO:0000313" key="2">
    <source>
        <dbReference type="EMBL" id="RCW42041.1"/>
    </source>
</evidence>
<dbReference type="AlphaFoldDB" id="A0A368VK28"/>
<dbReference type="InterPro" id="IPR022627">
    <property type="entry name" value="DUF3502"/>
</dbReference>
<organism evidence="2 3">
    <name type="scientific">Paenibacillus prosopidis</name>
    <dbReference type="NCBI Taxonomy" id="630520"/>
    <lineage>
        <taxon>Bacteria</taxon>
        <taxon>Bacillati</taxon>
        <taxon>Bacillota</taxon>
        <taxon>Bacilli</taxon>
        <taxon>Bacillales</taxon>
        <taxon>Paenibacillaceae</taxon>
        <taxon>Paenibacillus</taxon>
    </lineage>
</organism>
<dbReference type="GO" id="GO:0035556">
    <property type="term" value="P:intracellular signal transduction"/>
    <property type="evidence" value="ECO:0007669"/>
    <property type="project" value="InterPro"/>
</dbReference>
<dbReference type="GO" id="GO:0006629">
    <property type="term" value="P:lipid metabolic process"/>
    <property type="evidence" value="ECO:0007669"/>
    <property type="project" value="InterPro"/>
</dbReference>
<dbReference type="PROSITE" id="PS50008">
    <property type="entry name" value="PIPLC_Y_DOMAIN"/>
    <property type="match status" value="1"/>
</dbReference>
<dbReference type="Gene3D" id="3.40.190.10">
    <property type="entry name" value="Periplasmic binding protein-like II"/>
    <property type="match status" value="2"/>
</dbReference>
<feature type="domain" description="PI-PLC Y-box" evidence="1">
    <location>
        <begin position="415"/>
        <end position="470"/>
    </location>
</feature>
<evidence type="ECO:0000259" key="1">
    <source>
        <dbReference type="PROSITE" id="PS50008"/>
    </source>
</evidence>
<sequence length="528" mass="58719">MTQTTSHPFFHAGMITIIITCLILLSACSGQGNTNNSSPNSKTNVNKGVNNESALSNEVTYAELKTTNNLEHYTLKFVYIGSPQQDEVEIEAAMNAYLMDKINAKIDLIPIDWGPWDDKINLMVASREKVDIIFTAQWSKHAVNVSKGAFLELDNLLEQYGQGILQSLDQVFLAGSKIDGKNYAVPTNKERAAQGGIVYRADIAEELGLDMSKVKTIHDLDSVYQIVLEKKPNMIPLYLKQSETLNAHYVGNYDALGDTSIPGIILKDGKSTKVMPNFEVDRYVETLRITRQFFKKGYINKDAATNQTMNNDALKSGDVFSVTAALKPGKDKELAIQTGLNGKLAQLELNSKTIATSETAGAMLGISSTSQDPARAMMFINLLHTDKYLNNLLNYGIEGKHYINVNDKVIKQTENTKEYNPGSNWMFGNQFLNYVWDTEDPEKWNKFRDFNQNAILSPGLGFVFNGDSVKAEIAAVVNVNRQYQNALETGSVDIDKVLPEYIEKLKAAGIEKIIAEKQAQFDKFLASQ</sequence>
<comment type="caution">
    <text evidence="2">The sequence shown here is derived from an EMBL/GenBank/DDBJ whole genome shotgun (WGS) entry which is preliminary data.</text>
</comment>
<evidence type="ECO:0000313" key="3">
    <source>
        <dbReference type="Proteomes" id="UP000252415"/>
    </source>
</evidence>
<accession>A0A368VK28</accession>